<accession>A0A2S9XCE1</accession>
<keyword evidence="2" id="KW-0479">Metal-binding</keyword>
<keyword evidence="2" id="KW-0464">Manganese</keyword>
<reference evidence="4 5" key="1">
    <citation type="submission" date="2018-03" db="EMBL/GenBank/DDBJ databases">
        <title>Draft Genome Sequences of the Obligatory Marine Myxobacteria Enhygromyxa salina SWB005.</title>
        <authorList>
            <person name="Poehlein A."/>
            <person name="Moghaddam J.A."/>
            <person name="Harms H."/>
            <person name="Alanjari M."/>
            <person name="Koenig G.M."/>
            <person name="Daniel R."/>
            <person name="Schaeberle T.F."/>
        </authorList>
    </citation>
    <scope>NUCLEOTIDE SEQUENCE [LARGE SCALE GENOMIC DNA]</scope>
    <source>
        <strain evidence="4 5">SWB005</strain>
    </source>
</reference>
<dbReference type="GO" id="GO:0019877">
    <property type="term" value="P:diaminopimelate biosynthetic process"/>
    <property type="evidence" value="ECO:0007669"/>
    <property type="project" value="UniProtKB-ARBA"/>
</dbReference>
<name>A0A2S9XCE1_9BACT</name>
<dbReference type="EMBL" id="PVNK01000279">
    <property type="protein sequence ID" value="PRP90524.1"/>
    <property type="molecule type" value="Genomic_DNA"/>
</dbReference>
<sequence length="395" mass="42437">MSWDDPVSEIEALLPTLTGIRRDIHKHPELGFEEVRTQRLIKGWLTKLGYEPRECARTGLIADLRPDLHERGRTVALRADIDCLPMTELTELDWRSIHDGRAHKCGHDGHTAILLGTAAVLARHRERIAGNVRLVFQPAEEGVEGGGAKVMVAEGALDGVDEIYGLHNWPGYPRGELRTVPGPIMAQVSSFEITVRGRGGHASQPQDCRDPIVAAAALVTGLQTVVSRGLGSAGGAVVSVCTFESGETHNVIPDFARMTGTIRSFSDATSERVLSRMREIAKGIGAAYGVAVDVALETGYPVLVNDARCVSAVLRVAGGLDGLSLSERDLPMAGGEDFAYFAAEVPGAYFFLGAGREGEDTPGCHHPDFDFDDELIPTGMQIFLGLVRDRLSAPA</sequence>
<gene>
    <name evidence="4" type="primary">yxeP</name>
    <name evidence="4" type="ORF">ENSA5_64390</name>
</gene>
<dbReference type="InterPro" id="IPR036264">
    <property type="entry name" value="Bact_exopeptidase_dim_dom"/>
</dbReference>
<comment type="caution">
    <text evidence="4">The sequence shown here is derived from an EMBL/GenBank/DDBJ whole genome shotgun (WGS) entry which is preliminary data.</text>
</comment>
<protein>
    <submittedName>
        <fullName evidence="4">Putative hydrolase YxeP</fullName>
        <ecNumber evidence="4">3.-.-.-</ecNumber>
    </submittedName>
</protein>
<dbReference type="Proteomes" id="UP000237968">
    <property type="component" value="Unassembled WGS sequence"/>
</dbReference>
<dbReference type="NCBIfam" id="TIGR01891">
    <property type="entry name" value="amidohydrolases"/>
    <property type="match status" value="1"/>
</dbReference>
<dbReference type="OrthoDB" id="9777385at2"/>
<dbReference type="RefSeq" id="WP_146156350.1">
    <property type="nucleotide sequence ID" value="NZ_PVNK01000279.1"/>
</dbReference>
<dbReference type="PANTHER" id="PTHR11014:SF63">
    <property type="entry name" value="METALLOPEPTIDASE, PUTATIVE (AFU_ORTHOLOGUE AFUA_6G09600)-RELATED"/>
    <property type="match status" value="1"/>
</dbReference>
<dbReference type="EC" id="3.-.-.-" evidence="4"/>
<evidence type="ECO:0000313" key="4">
    <source>
        <dbReference type="EMBL" id="PRP90524.1"/>
    </source>
</evidence>
<dbReference type="SUPFAM" id="SSF55031">
    <property type="entry name" value="Bacterial exopeptidase dimerisation domain"/>
    <property type="match status" value="1"/>
</dbReference>
<feature type="binding site" evidence="2">
    <location>
        <position position="105"/>
    </location>
    <ligand>
        <name>Mn(2+)</name>
        <dbReference type="ChEBI" id="CHEBI:29035"/>
        <label>2</label>
    </ligand>
</feature>
<dbReference type="AlphaFoldDB" id="A0A2S9XCE1"/>
<proteinExistence type="predicted"/>
<dbReference type="Pfam" id="PF07687">
    <property type="entry name" value="M20_dimer"/>
    <property type="match status" value="1"/>
</dbReference>
<dbReference type="InterPro" id="IPR017439">
    <property type="entry name" value="Amidohydrolase"/>
</dbReference>
<dbReference type="Gene3D" id="3.30.70.360">
    <property type="match status" value="1"/>
</dbReference>
<dbReference type="InterPro" id="IPR002933">
    <property type="entry name" value="Peptidase_M20"/>
</dbReference>
<evidence type="ECO:0000256" key="1">
    <source>
        <dbReference type="ARBA" id="ARBA00022801"/>
    </source>
</evidence>
<dbReference type="InterPro" id="IPR011650">
    <property type="entry name" value="Peptidase_M20_dimer"/>
</dbReference>
<evidence type="ECO:0000259" key="3">
    <source>
        <dbReference type="Pfam" id="PF07687"/>
    </source>
</evidence>
<feature type="binding site" evidence="2">
    <location>
        <position position="365"/>
    </location>
    <ligand>
        <name>Mn(2+)</name>
        <dbReference type="ChEBI" id="CHEBI:29035"/>
        <label>2</label>
    </ligand>
</feature>
<dbReference type="CDD" id="cd03886">
    <property type="entry name" value="M20_Acy1"/>
    <property type="match status" value="1"/>
</dbReference>
<dbReference type="PANTHER" id="PTHR11014">
    <property type="entry name" value="PEPTIDASE M20 FAMILY MEMBER"/>
    <property type="match status" value="1"/>
</dbReference>
<dbReference type="GO" id="GO:0050118">
    <property type="term" value="F:N-acetyldiaminopimelate deacetylase activity"/>
    <property type="evidence" value="ECO:0007669"/>
    <property type="project" value="UniProtKB-ARBA"/>
</dbReference>
<evidence type="ECO:0000313" key="5">
    <source>
        <dbReference type="Proteomes" id="UP000237968"/>
    </source>
</evidence>
<feature type="domain" description="Peptidase M20 dimerisation" evidence="3">
    <location>
        <begin position="190"/>
        <end position="284"/>
    </location>
</feature>
<feature type="binding site" evidence="2">
    <location>
        <position position="141"/>
    </location>
    <ligand>
        <name>Mn(2+)</name>
        <dbReference type="ChEBI" id="CHEBI:29035"/>
        <label>2</label>
    </ligand>
</feature>
<dbReference type="GO" id="GO:0046872">
    <property type="term" value="F:metal ion binding"/>
    <property type="evidence" value="ECO:0007669"/>
    <property type="project" value="UniProtKB-KW"/>
</dbReference>
<feature type="binding site" evidence="2">
    <location>
        <position position="167"/>
    </location>
    <ligand>
        <name>Mn(2+)</name>
        <dbReference type="ChEBI" id="CHEBI:29035"/>
        <label>2</label>
    </ligand>
</feature>
<keyword evidence="1 4" id="KW-0378">Hydrolase</keyword>
<dbReference type="Pfam" id="PF01546">
    <property type="entry name" value="Peptidase_M20"/>
    <property type="match status" value="1"/>
</dbReference>
<evidence type="ECO:0000256" key="2">
    <source>
        <dbReference type="PIRSR" id="PIRSR005962-1"/>
    </source>
</evidence>
<dbReference type="FunFam" id="3.30.70.360:FF:000001">
    <property type="entry name" value="N-acetyldiaminopimelate deacetylase"/>
    <property type="match status" value="1"/>
</dbReference>
<dbReference type="SUPFAM" id="SSF53187">
    <property type="entry name" value="Zn-dependent exopeptidases"/>
    <property type="match status" value="1"/>
</dbReference>
<comment type="cofactor">
    <cofactor evidence="2">
        <name>Mn(2+)</name>
        <dbReference type="ChEBI" id="CHEBI:29035"/>
    </cofactor>
    <text evidence="2">The Mn(2+) ion enhances activity.</text>
</comment>
<organism evidence="4 5">
    <name type="scientific">Enhygromyxa salina</name>
    <dbReference type="NCBI Taxonomy" id="215803"/>
    <lineage>
        <taxon>Bacteria</taxon>
        <taxon>Pseudomonadati</taxon>
        <taxon>Myxococcota</taxon>
        <taxon>Polyangia</taxon>
        <taxon>Nannocystales</taxon>
        <taxon>Nannocystaceae</taxon>
        <taxon>Enhygromyxa</taxon>
    </lineage>
</organism>
<dbReference type="Gene3D" id="3.40.630.10">
    <property type="entry name" value="Zn peptidases"/>
    <property type="match status" value="1"/>
</dbReference>
<feature type="binding site" evidence="2">
    <location>
        <position position="107"/>
    </location>
    <ligand>
        <name>Mn(2+)</name>
        <dbReference type="ChEBI" id="CHEBI:29035"/>
        <label>2</label>
    </ligand>
</feature>
<dbReference type="PIRSF" id="PIRSF005962">
    <property type="entry name" value="Pept_M20D_amidohydro"/>
    <property type="match status" value="1"/>
</dbReference>
<keyword evidence="5" id="KW-1185">Reference proteome</keyword>